<dbReference type="InterPro" id="IPR046050">
    <property type="entry name" value="DUF6008"/>
</dbReference>
<feature type="transmembrane region" description="Helical" evidence="2">
    <location>
        <begin position="121"/>
        <end position="141"/>
    </location>
</feature>
<keyword evidence="2" id="KW-0472">Membrane</keyword>
<feature type="transmembrane region" description="Helical" evidence="2">
    <location>
        <begin position="56"/>
        <end position="76"/>
    </location>
</feature>
<name>A0ABP5VQZ7_9ACTN</name>
<evidence type="ECO:0000313" key="4">
    <source>
        <dbReference type="Proteomes" id="UP001500058"/>
    </source>
</evidence>
<dbReference type="Proteomes" id="UP001500058">
    <property type="component" value="Unassembled WGS sequence"/>
</dbReference>
<organism evidence="3 4">
    <name type="scientific">Streptomyces glaucosporus</name>
    <dbReference type="NCBI Taxonomy" id="284044"/>
    <lineage>
        <taxon>Bacteria</taxon>
        <taxon>Bacillati</taxon>
        <taxon>Actinomycetota</taxon>
        <taxon>Actinomycetes</taxon>
        <taxon>Kitasatosporales</taxon>
        <taxon>Streptomycetaceae</taxon>
        <taxon>Streptomyces</taxon>
    </lineage>
</organism>
<dbReference type="Pfam" id="PF19471">
    <property type="entry name" value="DUF6008"/>
    <property type="match status" value="1"/>
</dbReference>
<keyword evidence="2" id="KW-0812">Transmembrane</keyword>
<evidence type="ECO:0000256" key="1">
    <source>
        <dbReference type="SAM" id="MobiDB-lite"/>
    </source>
</evidence>
<protein>
    <submittedName>
        <fullName evidence="3">DUF6008 family protein</fullName>
    </submittedName>
</protein>
<feature type="transmembrane region" description="Helical" evidence="2">
    <location>
        <begin position="203"/>
        <end position="225"/>
    </location>
</feature>
<feature type="region of interest" description="Disordered" evidence="1">
    <location>
        <begin position="240"/>
        <end position="284"/>
    </location>
</feature>
<reference evidence="4" key="1">
    <citation type="journal article" date="2019" name="Int. J. Syst. Evol. Microbiol.">
        <title>The Global Catalogue of Microorganisms (GCM) 10K type strain sequencing project: providing services to taxonomists for standard genome sequencing and annotation.</title>
        <authorList>
            <consortium name="The Broad Institute Genomics Platform"/>
            <consortium name="The Broad Institute Genome Sequencing Center for Infectious Disease"/>
            <person name="Wu L."/>
            <person name="Ma J."/>
        </authorList>
    </citation>
    <scope>NUCLEOTIDE SEQUENCE [LARGE SCALE GENOMIC DNA]</scope>
    <source>
        <strain evidence="4">JCM 6921</strain>
    </source>
</reference>
<gene>
    <name evidence="3" type="ORF">GCM10010420_42860</name>
</gene>
<evidence type="ECO:0000313" key="3">
    <source>
        <dbReference type="EMBL" id="GAA2409724.1"/>
    </source>
</evidence>
<feature type="transmembrane region" description="Helical" evidence="2">
    <location>
        <begin position="26"/>
        <end position="49"/>
    </location>
</feature>
<proteinExistence type="predicted"/>
<keyword evidence="4" id="KW-1185">Reference proteome</keyword>
<evidence type="ECO:0000256" key="2">
    <source>
        <dbReference type="SAM" id="Phobius"/>
    </source>
</evidence>
<dbReference type="EMBL" id="BAAATJ010000022">
    <property type="protein sequence ID" value="GAA2409724.1"/>
    <property type="molecule type" value="Genomic_DNA"/>
</dbReference>
<feature type="transmembrane region" description="Helical" evidence="2">
    <location>
        <begin position="162"/>
        <end position="183"/>
    </location>
</feature>
<keyword evidence="2" id="KW-1133">Transmembrane helix</keyword>
<accession>A0ABP5VQZ7</accession>
<sequence>MDHSHGTSVAPDIGGSMPPVSSLDTLGAVLLVLWTVAMWAAVAVLAYANRGPVRPWVYRVAAGVIGVGAVGQLGHFQEHVAQAGYWILHPMSPAWMTPWGDSLARGMGQVDPSKPSLGMEILHLMGNFVFLAGLVGIVQITRRSTRHLKSRKWARMGVWMQGIHGLEHVVLTVSIALGASRAVGLSTWFGAIEPGPALTTYRVWWHFVANLVGTAILVMSLYHLWRERRSVKADYGLEVEDAGEGSGSSGPGAAPRDHAGSGARPVTGAVAESSREPALTGRSG</sequence>
<comment type="caution">
    <text evidence="3">The sequence shown here is derived from an EMBL/GenBank/DDBJ whole genome shotgun (WGS) entry which is preliminary data.</text>
</comment>